<name>A0ABR2KQQ4_9EUKA</name>
<feature type="transmembrane region" description="Helical" evidence="1">
    <location>
        <begin position="93"/>
        <end position="112"/>
    </location>
</feature>
<evidence type="ECO:0000313" key="2">
    <source>
        <dbReference type="EMBL" id="KAK8893444.1"/>
    </source>
</evidence>
<evidence type="ECO:0000256" key="1">
    <source>
        <dbReference type="SAM" id="Phobius"/>
    </source>
</evidence>
<dbReference type="EMBL" id="JAPFFF010000003">
    <property type="protein sequence ID" value="KAK8893444.1"/>
    <property type="molecule type" value="Genomic_DNA"/>
</dbReference>
<reference evidence="2 3" key="1">
    <citation type="submission" date="2024-04" db="EMBL/GenBank/DDBJ databases">
        <title>Tritrichomonas musculus Genome.</title>
        <authorList>
            <person name="Alves-Ferreira E."/>
            <person name="Grigg M."/>
            <person name="Lorenzi H."/>
            <person name="Galac M."/>
        </authorList>
    </citation>
    <scope>NUCLEOTIDE SEQUENCE [LARGE SCALE GENOMIC DNA]</scope>
    <source>
        <strain evidence="2 3">EAF2021</strain>
    </source>
</reference>
<feature type="transmembrane region" description="Helical" evidence="1">
    <location>
        <begin position="57"/>
        <end position="81"/>
    </location>
</feature>
<feature type="transmembrane region" description="Helical" evidence="1">
    <location>
        <begin position="174"/>
        <end position="198"/>
    </location>
</feature>
<sequence>MANKTCMNILQFVGILFIVLLTTCEILSIFVILAMEIYQLDIVVSTPFFNKKQHDLYVTSIFFLIAAIIVVIAFILQWCVFCNKSQYYRKFAYVIRNLANLLFTAAAIYHLVVMRKKNEEKIFNRVAQHWNTDSYGNEFEDKHNCLDMNDCLPEIEKAFNHVFKNGRGMKTPIALFWCSIIFYGLLSVICIIASKVLYHQ</sequence>
<evidence type="ECO:0000313" key="3">
    <source>
        <dbReference type="Proteomes" id="UP001470230"/>
    </source>
</evidence>
<comment type="caution">
    <text evidence="2">The sequence shown here is derived from an EMBL/GenBank/DDBJ whole genome shotgun (WGS) entry which is preliminary data.</text>
</comment>
<keyword evidence="1" id="KW-0472">Membrane</keyword>
<gene>
    <name evidence="2" type="ORF">M9Y10_021866</name>
</gene>
<proteinExistence type="predicted"/>
<evidence type="ECO:0008006" key="4">
    <source>
        <dbReference type="Google" id="ProtNLM"/>
    </source>
</evidence>
<organism evidence="2 3">
    <name type="scientific">Tritrichomonas musculus</name>
    <dbReference type="NCBI Taxonomy" id="1915356"/>
    <lineage>
        <taxon>Eukaryota</taxon>
        <taxon>Metamonada</taxon>
        <taxon>Parabasalia</taxon>
        <taxon>Tritrichomonadida</taxon>
        <taxon>Tritrichomonadidae</taxon>
        <taxon>Tritrichomonas</taxon>
    </lineage>
</organism>
<keyword evidence="3" id="KW-1185">Reference proteome</keyword>
<protein>
    <recommendedName>
        <fullName evidence="4">Tetraspanin family protein</fullName>
    </recommendedName>
</protein>
<dbReference type="Proteomes" id="UP001470230">
    <property type="component" value="Unassembled WGS sequence"/>
</dbReference>
<keyword evidence="1" id="KW-0812">Transmembrane</keyword>
<feature type="transmembrane region" description="Helical" evidence="1">
    <location>
        <begin position="12"/>
        <end position="37"/>
    </location>
</feature>
<accession>A0ABR2KQQ4</accession>
<keyword evidence="1" id="KW-1133">Transmembrane helix</keyword>